<comment type="caution">
    <text evidence="4">The sequence shown here is derived from an EMBL/GenBank/DDBJ whole genome shotgun (WGS) entry which is preliminary data.</text>
</comment>
<gene>
    <name evidence="4" type="ORF">ACFPTO_14645</name>
</gene>
<feature type="signal peptide" evidence="2">
    <location>
        <begin position="1"/>
        <end position="33"/>
    </location>
</feature>
<keyword evidence="5" id="KW-1185">Reference proteome</keyword>
<protein>
    <submittedName>
        <fullName evidence="4">Membrane integrity-associated transporter subunit PqiC</fullName>
    </submittedName>
</protein>
<feature type="domain" description="ABC-type transport auxiliary lipoprotein component" evidence="3">
    <location>
        <begin position="57"/>
        <end position="218"/>
    </location>
</feature>
<evidence type="ECO:0000313" key="5">
    <source>
        <dbReference type="Proteomes" id="UP001596103"/>
    </source>
</evidence>
<organism evidence="4 5">
    <name type="scientific">Paraburkholderia denitrificans</name>
    <dbReference type="NCBI Taxonomy" id="694025"/>
    <lineage>
        <taxon>Bacteria</taxon>
        <taxon>Pseudomonadati</taxon>
        <taxon>Pseudomonadota</taxon>
        <taxon>Betaproteobacteria</taxon>
        <taxon>Burkholderiales</taxon>
        <taxon>Burkholderiaceae</taxon>
        <taxon>Paraburkholderia</taxon>
    </lineage>
</organism>
<keyword evidence="2" id="KW-0732">Signal</keyword>
<sequence length="280" mass="28768">MTFDRLPPRHAGRTGRRAGTAAIAAIATHAARAAVLATAAAAATLLAGCASPPSHFYTLSPSDDAAPAAASVTAGNPAWLIELAPVNVPPQVAKPQFVVQTDATRVLVLEQQRWASMPGDEIRRALSGDLTQQLRTIDVYGSPHPEGVPVYRVSVNVQRFESWPGSHALVDAVWSVRSLATQTVMTCRSVLNEPVGDGYDALVTGHRRAVAALSTAIASGVRALAAQPQAQTQTQQQPAPGGAKHTRHTQPAALIPCPATAPAAAAGSSTSSAAPGTTPG</sequence>
<evidence type="ECO:0000313" key="4">
    <source>
        <dbReference type="EMBL" id="MFC5430031.1"/>
    </source>
</evidence>
<dbReference type="Pfam" id="PF03886">
    <property type="entry name" value="ABC_trans_aux"/>
    <property type="match status" value="1"/>
</dbReference>
<feature type="chain" id="PRO_5045063081" evidence="2">
    <location>
        <begin position="34"/>
        <end position="280"/>
    </location>
</feature>
<evidence type="ECO:0000256" key="2">
    <source>
        <dbReference type="SAM" id="SignalP"/>
    </source>
</evidence>
<dbReference type="SUPFAM" id="SSF159594">
    <property type="entry name" value="XCC0632-like"/>
    <property type="match status" value="1"/>
</dbReference>
<dbReference type="RefSeq" id="WP_377712147.1">
    <property type="nucleotide sequence ID" value="NZ_JBHSMP010000017.1"/>
</dbReference>
<dbReference type="Gene3D" id="3.40.50.10610">
    <property type="entry name" value="ABC-type transport auxiliary lipoprotein component"/>
    <property type="match status" value="1"/>
</dbReference>
<proteinExistence type="predicted"/>
<dbReference type="InterPro" id="IPR005586">
    <property type="entry name" value="ABC_trans_aux"/>
</dbReference>
<reference evidence="5" key="1">
    <citation type="journal article" date="2019" name="Int. J. Syst. Evol. Microbiol.">
        <title>The Global Catalogue of Microorganisms (GCM) 10K type strain sequencing project: providing services to taxonomists for standard genome sequencing and annotation.</title>
        <authorList>
            <consortium name="The Broad Institute Genomics Platform"/>
            <consortium name="The Broad Institute Genome Sequencing Center for Infectious Disease"/>
            <person name="Wu L."/>
            <person name="Ma J."/>
        </authorList>
    </citation>
    <scope>NUCLEOTIDE SEQUENCE [LARGE SCALE GENOMIC DNA]</scope>
    <source>
        <strain evidence="5">CCUG 56042</strain>
    </source>
</reference>
<feature type="region of interest" description="Disordered" evidence="1">
    <location>
        <begin position="227"/>
        <end position="280"/>
    </location>
</feature>
<feature type="compositionally biased region" description="Low complexity" evidence="1">
    <location>
        <begin position="258"/>
        <end position="280"/>
    </location>
</feature>
<name>A0ABW0JAB7_9BURK</name>
<feature type="compositionally biased region" description="Low complexity" evidence="1">
    <location>
        <begin position="227"/>
        <end position="243"/>
    </location>
</feature>
<accession>A0ABW0JAB7</accession>
<dbReference type="EMBL" id="JBHSMP010000017">
    <property type="protein sequence ID" value="MFC5430031.1"/>
    <property type="molecule type" value="Genomic_DNA"/>
</dbReference>
<evidence type="ECO:0000256" key="1">
    <source>
        <dbReference type="SAM" id="MobiDB-lite"/>
    </source>
</evidence>
<evidence type="ECO:0000259" key="3">
    <source>
        <dbReference type="Pfam" id="PF03886"/>
    </source>
</evidence>
<dbReference type="Proteomes" id="UP001596103">
    <property type="component" value="Unassembled WGS sequence"/>
</dbReference>